<evidence type="ECO:0008006" key="3">
    <source>
        <dbReference type="Google" id="ProtNLM"/>
    </source>
</evidence>
<protein>
    <recommendedName>
        <fullName evidence="3">Acylneuraminate cytidylyltransferase</fullName>
    </recommendedName>
</protein>
<dbReference type="Proteomes" id="UP000553343">
    <property type="component" value="Unassembled WGS sequence"/>
</dbReference>
<dbReference type="AlphaFoldDB" id="A0A850T6J2"/>
<evidence type="ECO:0000313" key="1">
    <source>
        <dbReference type="EMBL" id="NWH04982.1"/>
    </source>
</evidence>
<dbReference type="InterPro" id="IPR029044">
    <property type="entry name" value="Nucleotide-diphossugar_trans"/>
</dbReference>
<dbReference type="InterPro" id="IPR003329">
    <property type="entry name" value="Cytidylyl_trans"/>
</dbReference>
<dbReference type="PANTHER" id="PTHR42866:SF1">
    <property type="entry name" value="SPORE COAT POLYSACCHARIDE BIOSYNTHESIS PROTEIN SPSF"/>
    <property type="match status" value="1"/>
</dbReference>
<dbReference type="PANTHER" id="PTHR42866">
    <property type="entry name" value="3-DEOXY-MANNO-OCTULOSONATE CYTIDYLYLTRANSFERASE"/>
    <property type="match status" value="1"/>
</dbReference>
<dbReference type="SUPFAM" id="SSF53448">
    <property type="entry name" value="Nucleotide-diphospho-sugar transferases"/>
    <property type="match status" value="1"/>
</dbReference>
<dbReference type="EMBL" id="JACADJ010000021">
    <property type="protein sequence ID" value="NWH04982.1"/>
    <property type="molecule type" value="Genomic_DNA"/>
</dbReference>
<organism evidence="1 2">
    <name type="scientific">Desulfobacter latus</name>
    <dbReference type="NCBI Taxonomy" id="2292"/>
    <lineage>
        <taxon>Bacteria</taxon>
        <taxon>Pseudomonadati</taxon>
        <taxon>Thermodesulfobacteriota</taxon>
        <taxon>Desulfobacteria</taxon>
        <taxon>Desulfobacterales</taxon>
        <taxon>Desulfobacteraceae</taxon>
        <taxon>Desulfobacter</taxon>
    </lineage>
</organism>
<evidence type="ECO:0000313" key="2">
    <source>
        <dbReference type="Proteomes" id="UP000553343"/>
    </source>
</evidence>
<comment type="caution">
    <text evidence="1">The sequence shown here is derived from an EMBL/GenBank/DDBJ whole genome shotgun (WGS) entry which is preliminary data.</text>
</comment>
<reference evidence="1 2" key="1">
    <citation type="submission" date="2020-06" db="EMBL/GenBank/DDBJ databases">
        <title>High-quality draft genome of sulfate reducer Desulfobacter latus type strain AcrS2 isolated from marine sediment.</title>
        <authorList>
            <person name="Hoppe M."/>
            <person name="Larsen C.K."/>
            <person name="Marshall I.P.G."/>
            <person name="Schramm A."/>
            <person name="Marietou A.G."/>
        </authorList>
    </citation>
    <scope>NUCLEOTIDE SEQUENCE [LARGE SCALE GENOMIC DNA]</scope>
    <source>
        <strain evidence="1 2">AcRS2</strain>
    </source>
</reference>
<dbReference type="Gene3D" id="3.90.550.10">
    <property type="entry name" value="Spore Coat Polysaccharide Biosynthesis Protein SpsA, Chain A"/>
    <property type="match status" value="1"/>
</dbReference>
<keyword evidence="2" id="KW-1185">Reference proteome</keyword>
<gene>
    <name evidence="1" type="ORF">HXW94_08300</name>
</gene>
<accession>A0A850T6J2</accession>
<name>A0A850T6J2_9BACT</name>
<sequence>MQNKKTNIIIQCRFSSFRLPGKAMYPLCGIPMLTFLIRRLSWGLEHEYFRIIVATSDSPEDNPVEAWAHQEGVACIRGNLENVLARYMKTIRAFPSVLNVRVTADNPLTCPDIINSCVRKMENEILDYIQSYGYPLGAGVDVFTTDLLHRIQDMAKTPEDFEHLNNVVLHRPRMFKTGKLTAPQELLKPQLRMTVDTPEDFERMSAALCTLDICQRPAWEVPLKKAVQLFEQIKRN</sequence>
<dbReference type="GO" id="GO:0005829">
    <property type="term" value="C:cytosol"/>
    <property type="evidence" value="ECO:0007669"/>
    <property type="project" value="TreeGrafter"/>
</dbReference>
<proteinExistence type="predicted"/>
<dbReference type="Pfam" id="PF02348">
    <property type="entry name" value="CTP_transf_3"/>
    <property type="match status" value="1"/>
</dbReference>